<dbReference type="RefSeq" id="WP_074641929.1">
    <property type="nucleotide sequence ID" value="NZ_FOFU01000002.1"/>
</dbReference>
<protein>
    <submittedName>
        <fullName evidence="1">Uncharacterized protein</fullName>
    </submittedName>
</protein>
<organism evidence="1 2">
    <name type="scientific">Treponema bryantii</name>
    <dbReference type="NCBI Taxonomy" id="163"/>
    <lineage>
        <taxon>Bacteria</taxon>
        <taxon>Pseudomonadati</taxon>
        <taxon>Spirochaetota</taxon>
        <taxon>Spirochaetia</taxon>
        <taxon>Spirochaetales</taxon>
        <taxon>Treponemataceae</taxon>
        <taxon>Treponema</taxon>
    </lineage>
</organism>
<accession>A0A1H9DNH7</accession>
<keyword evidence="2" id="KW-1185">Reference proteome</keyword>
<dbReference type="AlphaFoldDB" id="A0A1H9DNH7"/>
<reference evidence="1 2" key="1">
    <citation type="submission" date="2016-10" db="EMBL/GenBank/DDBJ databases">
        <authorList>
            <person name="de Groot N.N."/>
        </authorList>
    </citation>
    <scope>NUCLEOTIDE SEQUENCE [LARGE SCALE GENOMIC DNA]</scope>
    <source>
        <strain evidence="1 2">B25</strain>
    </source>
</reference>
<name>A0A1H9DNH7_9SPIR</name>
<evidence type="ECO:0000313" key="1">
    <source>
        <dbReference type="EMBL" id="SEQ14303.1"/>
    </source>
</evidence>
<proteinExistence type="predicted"/>
<dbReference type="EMBL" id="FOFU01000002">
    <property type="protein sequence ID" value="SEQ14303.1"/>
    <property type="molecule type" value="Genomic_DNA"/>
</dbReference>
<evidence type="ECO:0000313" key="2">
    <source>
        <dbReference type="Proteomes" id="UP000182360"/>
    </source>
</evidence>
<gene>
    <name evidence="1" type="ORF">SAMN04487977_102620</name>
</gene>
<sequence>MTNLLDGVLLINDIEISINDSLTDVLAKTIKIPKVIRNINNYQHLFINDILLFEKEGNIKMIFSSNGILEFISFGISKGCEVKDREELLLFLKKHNIILTNKNGLYEKQFRWGILGVENDIHNPGHFSLCISKWLINRN</sequence>
<dbReference type="Proteomes" id="UP000182360">
    <property type="component" value="Unassembled WGS sequence"/>
</dbReference>